<dbReference type="OMA" id="KFHSTRI"/>
<dbReference type="OrthoDB" id="27312at2759"/>
<name>A0A0A1U054_ENTIV</name>
<dbReference type="SUPFAM" id="SSF52058">
    <property type="entry name" value="L domain-like"/>
    <property type="match status" value="1"/>
</dbReference>
<accession>A0A0A1U054</accession>
<dbReference type="EMBL" id="KB207140">
    <property type="protein sequence ID" value="ELP84273.1"/>
    <property type="molecule type" value="Genomic_DNA"/>
</dbReference>
<evidence type="ECO:0000256" key="1">
    <source>
        <dbReference type="SAM" id="MobiDB-lite"/>
    </source>
</evidence>
<evidence type="ECO:0000313" key="2">
    <source>
        <dbReference type="EMBL" id="ELP84273.1"/>
    </source>
</evidence>
<evidence type="ECO:0008006" key="4">
    <source>
        <dbReference type="Google" id="ProtNLM"/>
    </source>
</evidence>
<protein>
    <recommendedName>
        <fullName evidence="4">Leucine-rich repeat containing protein</fullName>
    </recommendedName>
</protein>
<dbReference type="AlphaFoldDB" id="A0A0A1U054"/>
<evidence type="ECO:0000313" key="3">
    <source>
        <dbReference type="Proteomes" id="UP000014680"/>
    </source>
</evidence>
<feature type="region of interest" description="Disordered" evidence="1">
    <location>
        <begin position="1"/>
        <end position="24"/>
    </location>
</feature>
<organism evidence="2 3">
    <name type="scientific">Entamoeba invadens IP1</name>
    <dbReference type="NCBI Taxonomy" id="370355"/>
    <lineage>
        <taxon>Eukaryota</taxon>
        <taxon>Amoebozoa</taxon>
        <taxon>Evosea</taxon>
        <taxon>Archamoebae</taxon>
        <taxon>Mastigamoebida</taxon>
        <taxon>Entamoebidae</taxon>
        <taxon>Entamoeba</taxon>
    </lineage>
</organism>
<dbReference type="Proteomes" id="UP000014680">
    <property type="component" value="Unassembled WGS sequence"/>
</dbReference>
<dbReference type="RefSeq" id="XP_004183619.1">
    <property type="nucleotide sequence ID" value="XM_004183571.1"/>
</dbReference>
<reference evidence="2 3" key="1">
    <citation type="submission" date="2012-10" db="EMBL/GenBank/DDBJ databases">
        <authorList>
            <person name="Zafar N."/>
            <person name="Inman J."/>
            <person name="Hall N."/>
            <person name="Lorenzi H."/>
            <person name="Caler E."/>
        </authorList>
    </citation>
    <scope>NUCLEOTIDE SEQUENCE [LARGE SCALE GENOMIC DNA]</scope>
    <source>
        <strain evidence="2 3">IP1</strain>
    </source>
</reference>
<sequence length="507" mass="58802">MNIFKKKATSRPTSPSLPPHQKFKRSSCGIASTKSSDIPFETIALYFTNVTDATRLMKVNRSVRACYYIMKKNPYYCQSTDSSYNKETIFQKELLLFPNIEILRCDVDVVKKLDARLIRKVTTIELVGKFIYAPPGIFQKIQNSISSFGFYLDENLNFTFDTMHFLQTLHIDVNNNTEMIYFNKFMFSTIQSIQQLPCFQRIFIECNGDDLFKLQEILTKFYSTRITCVLYVHNLRENHINNISELLKKKNVVIAIYENELSASFDLPELKLLFLNNNKLAFVDSMLFSDKLKELCVSHYVPRLDICGFKVGLNPKIPEIDFSQLNSLQEFRLINSFFEKPFSFIFPTSLTRLEITTSAYFGLPNLPEIPLQEFCVYYCDSVRSFYVPPTAKLVEISHCNAVTGIPNLEEVPLEQLVIIECPRITTLKSSNKLKTLKLYWCDKLQNLSLANGLEQLDIFYNKGLKNLRLPTTLKILDLNFCNNLTQLDNVQEVRNIIPVELRHKFLK</sequence>
<dbReference type="KEGG" id="eiv:EIN_065380"/>
<dbReference type="Gene3D" id="3.80.10.10">
    <property type="entry name" value="Ribonuclease Inhibitor"/>
    <property type="match status" value="1"/>
</dbReference>
<dbReference type="VEuPathDB" id="AmoebaDB:EIN_065380"/>
<dbReference type="InterPro" id="IPR032675">
    <property type="entry name" value="LRR_dom_sf"/>
</dbReference>
<proteinExistence type="predicted"/>
<keyword evidence="3" id="KW-1185">Reference proteome</keyword>
<gene>
    <name evidence="2" type="ORF">EIN_065380</name>
</gene>
<dbReference type="GeneID" id="14883186"/>